<evidence type="ECO:0000256" key="1">
    <source>
        <dbReference type="ARBA" id="ARBA00023015"/>
    </source>
</evidence>
<dbReference type="InterPro" id="IPR018490">
    <property type="entry name" value="cNMP-bd_dom_sf"/>
</dbReference>
<feature type="domain" description="Cyclic nucleotide-binding" evidence="4">
    <location>
        <begin position="11"/>
        <end position="81"/>
    </location>
</feature>
<dbReference type="Gene3D" id="1.10.10.10">
    <property type="entry name" value="Winged helix-like DNA-binding domain superfamily/Winged helix DNA-binding domain"/>
    <property type="match status" value="1"/>
</dbReference>
<name>A0ABQ4TCD3_METOR</name>
<dbReference type="PROSITE" id="PS50042">
    <property type="entry name" value="CNMP_BINDING_3"/>
    <property type="match status" value="1"/>
</dbReference>
<dbReference type="InterPro" id="IPR050397">
    <property type="entry name" value="Env_Response_Regulators"/>
</dbReference>
<dbReference type="PANTHER" id="PTHR24567">
    <property type="entry name" value="CRP FAMILY TRANSCRIPTIONAL REGULATORY PROTEIN"/>
    <property type="match status" value="1"/>
</dbReference>
<protein>
    <recommendedName>
        <fullName evidence="8">Crp/Fnr family transcriptional regulator</fullName>
    </recommendedName>
</protein>
<keyword evidence="7" id="KW-1185">Reference proteome</keyword>
<evidence type="ECO:0000313" key="6">
    <source>
        <dbReference type="EMBL" id="GJE28721.1"/>
    </source>
</evidence>
<keyword evidence="2" id="KW-0238">DNA-binding</keyword>
<dbReference type="CDD" id="cd00038">
    <property type="entry name" value="CAP_ED"/>
    <property type="match status" value="1"/>
</dbReference>
<dbReference type="Pfam" id="PF00027">
    <property type="entry name" value="cNMP_binding"/>
    <property type="match status" value="1"/>
</dbReference>
<accession>A0ABQ4TCD3</accession>
<dbReference type="InterPro" id="IPR000595">
    <property type="entry name" value="cNMP-bd_dom"/>
</dbReference>
<dbReference type="PROSITE" id="PS51063">
    <property type="entry name" value="HTH_CRP_2"/>
    <property type="match status" value="1"/>
</dbReference>
<dbReference type="SUPFAM" id="SSF46785">
    <property type="entry name" value="Winged helix' DNA-binding domain"/>
    <property type="match status" value="1"/>
</dbReference>
<evidence type="ECO:0000259" key="5">
    <source>
        <dbReference type="PROSITE" id="PS51063"/>
    </source>
</evidence>
<dbReference type="InterPro" id="IPR012318">
    <property type="entry name" value="HTH_CRP"/>
</dbReference>
<comment type="caution">
    <text evidence="6">The sequence shown here is derived from an EMBL/GenBank/DDBJ whole genome shotgun (WGS) entry which is preliminary data.</text>
</comment>
<evidence type="ECO:0000259" key="4">
    <source>
        <dbReference type="PROSITE" id="PS50042"/>
    </source>
</evidence>
<dbReference type="Gene3D" id="2.60.120.10">
    <property type="entry name" value="Jelly Rolls"/>
    <property type="match status" value="1"/>
</dbReference>
<evidence type="ECO:0000256" key="2">
    <source>
        <dbReference type="ARBA" id="ARBA00023125"/>
    </source>
</evidence>
<dbReference type="InterPro" id="IPR014710">
    <property type="entry name" value="RmlC-like_jellyroll"/>
</dbReference>
<dbReference type="SUPFAM" id="SSF51206">
    <property type="entry name" value="cAMP-binding domain-like"/>
    <property type="match status" value="1"/>
</dbReference>
<reference evidence="6" key="1">
    <citation type="journal article" date="2021" name="Front. Microbiol.">
        <title>Comprehensive Comparative Genomics and Phenotyping of Methylobacterium Species.</title>
        <authorList>
            <person name="Alessa O."/>
            <person name="Ogura Y."/>
            <person name="Fujitani Y."/>
            <person name="Takami H."/>
            <person name="Hayashi T."/>
            <person name="Sahin N."/>
            <person name="Tani A."/>
        </authorList>
    </citation>
    <scope>NUCLEOTIDE SEQUENCE</scope>
    <source>
        <strain evidence="6">NBRC 15689</strain>
    </source>
</reference>
<dbReference type="RefSeq" id="WP_238312676.1">
    <property type="nucleotide sequence ID" value="NZ_BPQV01000011.1"/>
</dbReference>
<gene>
    <name evidence="6" type="ORF">LKMONMHP_3594</name>
</gene>
<sequence length="247" mass="27740">MESPLVRKLGCFTRLSAEETKALNEISRVKIRRVGAREDIIREGDTLENINLILEGWACRYKQLEDGRRQIIAFFVPGDHFDSHVFSLREMDHSIGTMNAVTLAELGREGLLALAERHPRIAQSLSWEIAVRFSIQREWTVSIGQRTAAERLGHLLCELFLRMQAVGLADATSCDLPVTQVDLADALGLSNVHVNRVLQELRANGLIVLRGRHLTIPDFQALAANSLFNPHYLHLGHEGRHLDAADE</sequence>
<organism evidence="6 7">
    <name type="scientific">Methylobacterium organophilum</name>
    <dbReference type="NCBI Taxonomy" id="410"/>
    <lineage>
        <taxon>Bacteria</taxon>
        <taxon>Pseudomonadati</taxon>
        <taxon>Pseudomonadota</taxon>
        <taxon>Alphaproteobacteria</taxon>
        <taxon>Hyphomicrobiales</taxon>
        <taxon>Methylobacteriaceae</taxon>
        <taxon>Methylobacterium</taxon>
    </lineage>
</organism>
<keyword evidence="3" id="KW-0804">Transcription</keyword>
<evidence type="ECO:0000313" key="7">
    <source>
        <dbReference type="Proteomes" id="UP001055156"/>
    </source>
</evidence>
<dbReference type="PANTHER" id="PTHR24567:SF68">
    <property type="entry name" value="DNA-BINDING TRANSCRIPTIONAL DUAL REGULATOR CRP"/>
    <property type="match status" value="1"/>
</dbReference>
<evidence type="ECO:0000256" key="3">
    <source>
        <dbReference type="ARBA" id="ARBA00023163"/>
    </source>
</evidence>
<reference evidence="6" key="2">
    <citation type="submission" date="2021-08" db="EMBL/GenBank/DDBJ databases">
        <authorList>
            <person name="Tani A."/>
            <person name="Ola A."/>
            <person name="Ogura Y."/>
            <person name="Katsura K."/>
            <person name="Hayashi T."/>
        </authorList>
    </citation>
    <scope>NUCLEOTIDE SEQUENCE</scope>
    <source>
        <strain evidence="6">NBRC 15689</strain>
    </source>
</reference>
<dbReference type="Proteomes" id="UP001055156">
    <property type="component" value="Unassembled WGS sequence"/>
</dbReference>
<evidence type="ECO:0008006" key="8">
    <source>
        <dbReference type="Google" id="ProtNLM"/>
    </source>
</evidence>
<dbReference type="InterPro" id="IPR036390">
    <property type="entry name" value="WH_DNA-bd_sf"/>
</dbReference>
<dbReference type="InterPro" id="IPR036388">
    <property type="entry name" value="WH-like_DNA-bd_sf"/>
</dbReference>
<dbReference type="EMBL" id="BPQV01000011">
    <property type="protein sequence ID" value="GJE28721.1"/>
    <property type="molecule type" value="Genomic_DNA"/>
</dbReference>
<dbReference type="SMART" id="SM00419">
    <property type="entry name" value="HTH_CRP"/>
    <property type="match status" value="1"/>
</dbReference>
<proteinExistence type="predicted"/>
<dbReference type="SMART" id="SM00100">
    <property type="entry name" value="cNMP"/>
    <property type="match status" value="1"/>
</dbReference>
<dbReference type="Pfam" id="PF13545">
    <property type="entry name" value="HTH_Crp_2"/>
    <property type="match status" value="1"/>
</dbReference>
<feature type="domain" description="HTH crp-type" evidence="5">
    <location>
        <begin position="146"/>
        <end position="220"/>
    </location>
</feature>
<keyword evidence="1" id="KW-0805">Transcription regulation</keyword>